<accession>A0A0D2MYW5</accession>
<dbReference type="Proteomes" id="UP000054270">
    <property type="component" value="Unassembled WGS sequence"/>
</dbReference>
<name>A0A0D2MYW5_HYPSF</name>
<sequence>MQFEPSPEPVLNPHCEETCRILEVYARDLRKSRELLKTRGKGKPRGFPTSQWKRIFAGEPVDLDALSFTVPETKRHVRTHADWVSAWDKTVAATSFLFPHRRRELWTYRDDINEEFLCQPDVTQHHRIIQYDRAVRIIVGGGEEHRLTDINTF</sequence>
<evidence type="ECO:0000313" key="2">
    <source>
        <dbReference type="Proteomes" id="UP000054270"/>
    </source>
</evidence>
<protein>
    <submittedName>
        <fullName evidence="1">Uncharacterized protein</fullName>
    </submittedName>
</protein>
<dbReference type="EMBL" id="KN817519">
    <property type="protein sequence ID" value="KJA29283.1"/>
    <property type="molecule type" value="Genomic_DNA"/>
</dbReference>
<gene>
    <name evidence="1" type="ORF">HYPSUDRAFT_127959</name>
</gene>
<dbReference type="OrthoDB" id="2355984at2759"/>
<dbReference type="AlphaFoldDB" id="A0A0D2MYW5"/>
<dbReference type="STRING" id="945553.A0A0D2MYW5"/>
<evidence type="ECO:0000313" key="1">
    <source>
        <dbReference type="EMBL" id="KJA29283.1"/>
    </source>
</evidence>
<dbReference type="OMA" id="IQTHEIS"/>
<proteinExistence type="predicted"/>
<organism evidence="1 2">
    <name type="scientific">Hypholoma sublateritium (strain FD-334 SS-4)</name>
    <dbReference type="NCBI Taxonomy" id="945553"/>
    <lineage>
        <taxon>Eukaryota</taxon>
        <taxon>Fungi</taxon>
        <taxon>Dikarya</taxon>
        <taxon>Basidiomycota</taxon>
        <taxon>Agaricomycotina</taxon>
        <taxon>Agaricomycetes</taxon>
        <taxon>Agaricomycetidae</taxon>
        <taxon>Agaricales</taxon>
        <taxon>Agaricineae</taxon>
        <taxon>Strophariaceae</taxon>
        <taxon>Hypholoma</taxon>
    </lineage>
</organism>
<reference evidence="2" key="1">
    <citation type="submission" date="2014-04" db="EMBL/GenBank/DDBJ databases">
        <title>Evolutionary Origins and Diversification of the Mycorrhizal Mutualists.</title>
        <authorList>
            <consortium name="DOE Joint Genome Institute"/>
            <consortium name="Mycorrhizal Genomics Consortium"/>
            <person name="Kohler A."/>
            <person name="Kuo A."/>
            <person name="Nagy L.G."/>
            <person name="Floudas D."/>
            <person name="Copeland A."/>
            <person name="Barry K.W."/>
            <person name="Cichocki N."/>
            <person name="Veneault-Fourrey C."/>
            <person name="LaButti K."/>
            <person name="Lindquist E.A."/>
            <person name="Lipzen A."/>
            <person name="Lundell T."/>
            <person name="Morin E."/>
            <person name="Murat C."/>
            <person name="Riley R."/>
            <person name="Ohm R."/>
            <person name="Sun H."/>
            <person name="Tunlid A."/>
            <person name="Henrissat B."/>
            <person name="Grigoriev I.V."/>
            <person name="Hibbett D.S."/>
            <person name="Martin F."/>
        </authorList>
    </citation>
    <scope>NUCLEOTIDE SEQUENCE [LARGE SCALE GENOMIC DNA]</scope>
    <source>
        <strain evidence="2">FD-334 SS-4</strain>
    </source>
</reference>
<feature type="non-terminal residue" evidence="1">
    <location>
        <position position="153"/>
    </location>
</feature>
<keyword evidence="2" id="KW-1185">Reference proteome</keyword>